<reference evidence="9" key="3">
    <citation type="submission" date="2012-09" db="EMBL/GenBank/DDBJ databases">
        <authorList>
            <consortium name="VectorBase"/>
        </authorList>
    </citation>
    <scope>NUCLEOTIDE SEQUENCE</scope>
    <source>
        <strain evidence="9">Liverpool</strain>
    </source>
</reference>
<feature type="compositionally biased region" description="Polar residues" evidence="7">
    <location>
        <begin position="856"/>
        <end position="867"/>
    </location>
</feature>
<feature type="region of interest" description="Disordered" evidence="7">
    <location>
        <begin position="633"/>
        <end position="686"/>
    </location>
</feature>
<comment type="subcellular location">
    <subcellularLocation>
        <location evidence="1">Nucleus</location>
    </subcellularLocation>
</comment>
<protein>
    <submittedName>
        <fullName evidence="9">AAEL007271-PA</fullName>
    </submittedName>
</protein>
<evidence type="ECO:0000256" key="1">
    <source>
        <dbReference type="ARBA" id="ARBA00004123"/>
    </source>
</evidence>
<evidence type="ECO:0000256" key="4">
    <source>
        <dbReference type="ARBA" id="ARBA00023163"/>
    </source>
</evidence>
<dbReference type="InterPro" id="IPR052207">
    <property type="entry name" value="Max-like/E-box_TFs"/>
</dbReference>
<reference evidence="9" key="2">
    <citation type="journal article" date="2007" name="Science">
        <title>Genome sequence of Aedes aegypti, a major arbovirus vector.</title>
        <authorList>
            <person name="Nene V."/>
            <person name="Wortman J.R."/>
            <person name="Lawson D."/>
            <person name="Haas B."/>
            <person name="Kodira C."/>
            <person name="Tu Z.J."/>
            <person name="Loftus B."/>
            <person name="Xi Z."/>
            <person name="Megy K."/>
            <person name="Grabherr M."/>
            <person name="Ren Q."/>
            <person name="Zdobnov E.M."/>
            <person name="Lobo N.F."/>
            <person name="Campbell K.S."/>
            <person name="Brown S.E."/>
            <person name="Bonaldo M.F."/>
            <person name="Zhu J."/>
            <person name="Sinkins S.P."/>
            <person name="Hogenkamp D.G."/>
            <person name="Amedeo P."/>
            <person name="Arensburger P."/>
            <person name="Atkinson P.W."/>
            <person name="Bidwell S."/>
            <person name="Biedler J."/>
            <person name="Birney E."/>
            <person name="Bruggner R.V."/>
            <person name="Costas J."/>
            <person name="Coy M.R."/>
            <person name="Crabtree J."/>
            <person name="Crawford M."/>
            <person name="Debruyn B."/>
            <person name="Decaprio D."/>
            <person name="Eiglmeier K."/>
            <person name="Eisenstadt E."/>
            <person name="El-Dorry H."/>
            <person name="Gelbart W.M."/>
            <person name="Gomes S.L."/>
            <person name="Hammond M."/>
            <person name="Hannick L.I."/>
            <person name="Hogan J.R."/>
            <person name="Holmes M.H."/>
            <person name="Jaffe D."/>
            <person name="Johnston J.S."/>
            <person name="Kennedy R.C."/>
            <person name="Koo H."/>
            <person name="Kravitz S."/>
            <person name="Kriventseva E.V."/>
            <person name="Kulp D."/>
            <person name="Labutti K."/>
            <person name="Lee E."/>
            <person name="Li S."/>
            <person name="Lovin D.D."/>
            <person name="Mao C."/>
            <person name="Mauceli E."/>
            <person name="Menck C.F."/>
            <person name="Miller J.R."/>
            <person name="Montgomery P."/>
            <person name="Mori A."/>
            <person name="Nascimento A.L."/>
            <person name="Naveira H.F."/>
            <person name="Nusbaum C."/>
            <person name="O'leary S."/>
            <person name="Orvis J."/>
            <person name="Pertea M."/>
            <person name="Quesneville H."/>
            <person name="Reidenbach K.R."/>
            <person name="Rogers Y.H."/>
            <person name="Roth C.W."/>
            <person name="Schneider J.R."/>
            <person name="Schatz M."/>
            <person name="Shumway M."/>
            <person name="Stanke M."/>
            <person name="Stinson E.O."/>
            <person name="Tubio J.M."/>
            <person name="Vanzee J.P."/>
            <person name="Verjovski-Almeida S."/>
            <person name="Werner D."/>
            <person name="White O."/>
            <person name="Wyder S."/>
            <person name="Zeng Q."/>
            <person name="Zhao Q."/>
            <person name="Zhao Y."/>
            <person name="Hill C.A."/>
            <person name="Raikhel A.S."/>
            <person name="Soares M.B."/>
            <person name="Knudson D.L."/>
            <person name="Lee N.H."/>
            <person name="Galagan J."/>
            <person name="Salzberg S.L."/>
            <person name="Paulsen I.T."/>
            <person name="Dimopoulos G."/>
            <person name="Collins F.H."/>
            <person name="Birren B."/>
            <person name="Fraser-Liggett C.M."/>
            <person name="Severson D.W."/>
        </authorList>
    </citation>
    <scope>NUCLEOTIDE SEQUENCE [LARGE SCALE GENOMIC DNA]</scope>
    <source>
        <strain evidence="9">Liverpool</strain>
    </source>
</reference>
<evidence type="ECO:0000259" key="8">
    <source>
        <dbReference type="PROSITE" id="PS50888"/>
    </source>
</evidence>
<feature type="region of interest" description="Disordered" evidence="7">
    <location>
        <begin position="856"/>
        <end position="909"/>
    </location>
</feature>
<dbReference type="VEuPathDB" id="VectorBase:AAEL007271"/>
<dbReference type="EMBL" id="CH477431">
    <property type="protein sequence ID" value="EAT41055.1"/>
    <property type="molecule type" value="Genomic_DNA"/>
</dbReference>
<gene>
    <name evidence="9" type="ORF">AaeL_AAEL007271</name>
</gene>
<feature type="compositionally biased region" description="Low complexity" evidence="7">
    <location>
        <begin position="81"/>
        <end position="91"/>
    </location>
</feature>
<evidence type="ECO:0000256" key="6">
    <source>
        <dbReference type="SAM" id="Coils"/>
    </source>
</evidence>
<dbReference type="GO" id="GO:0000978">
    <property type="term" value="F:RNA polymerase II cis-regulatory region sequence-specific DNA binding"/>
    <property type="evidence" value="ECO:0007669"/>
    <property type="project" value="TreeGrafter"/>
</dbReference>
<feature type="region of interest" description="Disordered" evidence="7">
    <location>
        <begin position="81"/>
        <end position="121"/>
    </location>
</feature>
<feature type="compositionally biased region" description="Polar residues" evidence="7">
    <location>
        <begin position="376"/>
        <end position="390"/>
    </location>
</feature>
<proteinExistence type="predicted"/>
<keyword evidence="2" id="KW-0805">Transcription regulation</keyword>
<dbReference type="PANTHER" id="PTHR15741:SF37">
    <property type="entry name" value="LD38259P"/>
    <property type="match status" value="1"/>
</dbReference>
<dbReference type="GO" id="GO:0005634">
    <property type="term" value="C:nucleus"/>
    <property type="evidence" value="ECO:0007669"/>
    <property type="project" value="UniProtKB-SubCell"/>
</dbReference>
<dbReference type="PaxDb" id="7159-AAEL007271-PA"/>
<feature type="compositionally biased region" description="Polar residues" evidence="7">
    <location>
        <begin position="441"/>
        <end position="455"/>
    </location>
</feature>
<feature type="compositionally biased region" description="Low complexity" evidence="7">
    <location>
        <begin position="879"/>
        <end position="901"/>
    </location>
</feature>
<feature type="compositionally biased region" description="Polar residues" evidence="7">
    <location>
        <begin position="92"/>
        <end position="108"/>
    </location>
</feature>
<feature type="region of interest" description="Disordered" evidence="7">
    <location>
        <begin position="579"/>
        <end position="608"/>
    </location>
</feature>
<feature type="domain" description="BHLH" evidence="8">
    <location>
        <begin position="679"/>
        <end position="733"/>
    </location>
</feature>
<keyword evidence="6" id="KW-0175">Coiled coil</keyword>
<dbReference type="GO" id="GO:0046983">
    <property type="term" value="F:protein dimerization activity"/>
    <property type="evidence" value="ECO:0007669"/>
    <property type="project" value="InterPro"/>
</dbReference>
<evidence type="ECO:0000256" key="2">
    <source>
        <dbReference type="ARBA" id="ARBA00023015"/>
    </source>
</evidence>
<dbReference type="STRING" id="7159.Q172T9"/>
<feature type="compositionally biased region" description="Low complexity" evidence="7">
    <location>
        <begin position="347"/>
        <end position="359"/>
    </location>
</feature>
<feature type="compositionally biased region" description="Polar residues" evidence="7">
    <location>
        <begin position="398"/>
        <end position="430"/>
    </location>
</feature>
<feature type="compositionally biased region" description="Low complexity" evidence="7">
    <location>
        <begin position="579"/>
        <end position="601"/>
    </location>
</feature>
<accession>Q172T9</accession>
<reference evidence="9" key="1">
    <citation type="submission" date="2005-10" db="EMBL/GenBank/DDBJ databases">
        <authorList>
            <person name="Loftus B.J."/>
            <person name="Nene V.M."/>
            <person name="Hannick L.I."/>
            <person name="Bidwell S."/>
            <person name="Haas B."/>
            <person name="Amedeo P."/>
            <person name="Orvis J."/>
            <person name="Wortman J.R."/>
            <person name="White O.R."/>
            <person name="Salzberg S."/>
            <person name="Shumway M."/>
            <person name="Koo H."/>
            <person name="Zhao Y."/>
            <person name="Holmes M."/>
            <person name="Miller J."/>
            <person name="Schatz M."/>
            <person name="Pop M."/>
            <person name="Pai G."/>
            <person name="Utterback T."/>
            <person name="Rogers Y.-H."/>
            <person name="Kravitz S."/>
            <person name="Fraser C.M."/>
        </authorList>
    </citation>
    <scope>NUCLEOTIDE SEQUENCE</scope>
    <source>
        <strain evidence="9">Liverpool</strain>
    </source>
</reference>
<evidence type="ECO:0000256" key="3">
    <source>
        <dbReference type="ARBA" id="ARBA00023125"/>
    </source>
</evidence>
<feature type="region of interest" description="Disordered" evidence="7">
    <location>
        <begin position="347"/>
        <end position="491"/>
    </location>
</feature>
<dbReference type="FunFam" id="4.10.280.10:FF:000094">
    <property type="entry name" value="Blast:Carbohydrate-responsive element-binding protein"/>
    <property type="match status" value="1"/>
</dbReference>
<dbReference type="InterPro" id="IPR036638">
    <property type="entry name" value="HLH_DNA-bd_sf"/>
</dbReference>
<sequence>MRALNFNEVKPNMFVVFARYATRGAGRADFIQPSLGPLQPNFDDLMDLDLDFLNFSRLAPVPEEGSEDILKAIEYNYPGSSNQINSGSNIQEITDSPGNTNQQASSQLIPPRTAGSGNSVITGPGTSVSINQQQQSSVPSIIVPSTIQYSAKVFAQGVSDTTAAVSSVIAAQQQQQLSNAIGNYLSAQLGQQTAIITANVPLVVSSGDNVRSVAAATDDVSKDTKPRFSRSFPRHLGREPHNYDKCPPTSHQTMAYNLVSQPQMEPNMLNNPYPPGSYQMQPGGIIQMSGTPDNQNLLTYNIQQPQPISSAANAMNLSSSTVAGTSNPNLMMQNINSKLLTHSQSLPVQNQPNNQKPQPRSISMPTAPNYPPMLAPQQSPPGSILQQHQQDAFKGSLHPQTSSYKSYHSHQPQPYKIPSQNTLSYGSSGRSMRHSSPPHGHQQQGVNLNQQPTIEQSQQQLQDLQLQQQQQSSSQSQQKRLPPHPTKEMFRSNSLPINATFPLPPKEENFAVPRYQAKPSPKLRMRSNSMIIKQPGGSSMAPISGANLLPSLHATSSEPVLNMGNSALLAQLLTTNSNPISPNSSQLHLNQPQLSPQQQPHTSAQAQNSVLSFASTSSYSGISIPNQCLSPELMLDSDTPMSPVGMASGLRESSIASPSTGSGVGNKFHQQQQHRSEHQRRTGHIHAEQKRRYNIKNGFDMLHSLIPQLQQNPNAKLSKAAMLQKGAEYIKQLRSERSTINEKMEELRREIETLNNSLSNLQTSLPASGAPVSRQRTGRVNELYQQYVRQRTMENWKFWIFGLIFEPLMNTFNQTVSVASLDEMCRSCQLWVDQHCSLVELRPAVSNKLRQLSTTTDILSDPPTSLQEEVLKAMASAQPLPGSSGAPTAGSSSHSGSNANSPNPPSGGF</sequence>
<feature type="coiled-coil region" evidence="6">
    <location>
        <begin position="730"/>
        <end position="764"/>
    </location>
</feature>
<feature type="compositionally biased region" description="Low complexity" evidence="7">
    <location>
        <begin position="456"/>
        <end position="478"/>
    </location>
</feature>
<dbReference type="PANTHER" id="PTHR15741">
    <property type="entry name" value="BASIC HELIX-LOOP-HELIX ZIP TRANSCRIPTION FACTOR"/>
    <property type="match status" value="1"/>
</dbReference>
<dbReference type="OMA" id="PHQTMAY"/>
<evidence type="ECO:0000313" key="9">
    <source>
        <dbReference type="EMBL" id="EAT41055.1"/>
    </source>
</evidence>
<dbReference type="Gene3D" id="4.10.280.10">
    <property type="entry name" value="Helix-loop-helix DNA-binding domain"/>
    <property type="match status" value="1"/>
</dbReference>
<feature type="compositionally biased region" description="Basic and acidic residues" evidence="7">
    <location>
        <begin position="674"/>
        <end position="686"/>
    </location>
</feature>
<dbReference type="AlphaFoldDB" id="Q172T9"/>
<dbReference type="PhylomeDB" id="Q172T9"/>
<keyword evidence="4" id="KW-0804">Transcription</keyword>
<dbReference type="Proteomes" id="UP000682892">
    <property type="component" value="Unassembled WGS sequence"/>
</dbReference>
<keyword evidence="3" id="KW-0238">DNA-binding</keyword>
<dbReference type="HOGENOM" id="CLU_007471_0_0_1"/>
<name>Q172T9_AEDAE</name>
<organism evidence="9 10">
    <name type="scientific">Aedes aegypti</name>
    <name type="common">Yellowfever mosquito</name>
    <name type="synonym">Culex aegypti</name>
    <dbReference type="NCBI Taxonomy" id="7159"/>
    <lineage>
        <taxon>Eukaryota</taxon>
        <taxon>Metazoa</taxon>
        <taxon>Ecdysozoa</taxon>
        <taxon>Arthropoda</taxon>
        <taxon>Hexapoda</taxon>
        <taxon>Insecta</taxon>
        <taxon>Pterygota</taxon>
        <taxon>Neoptera</taxon>
        <taxon>Endopterygota</taxon>
        <taxon>Diptera</taxon>
        <taxon>Nematocera</taxon>
        <taxon>Culicoidea</taxon>
        <taxon>Culicidae</taxon>
        <taxon>Culicinae</taxon>
        <taxon>Aedini</taxon>
        <taxon>Aedes</taxon>
        <taxon>Stegomyia</taxon>
    </lineage>
</organism>
<evidence type="ECO:0000313" key="10">
    <source>
        <dbReference type="Proteomes" id="UP000682892"/>
    </source>
</evidence>
<evidence type="ECO:0000256" key="5">
    <source>
        <dbReference type="ARBA" id="ARBA00023242"/>
    </source>
</evidence>
<dbReference type="PROSITE" id="PS50888">
    <property type="entry name" value="BHLH"/>
    <property type="match status" value="1"/>
</dbReference>
<dbReference type="GO" id="GO:0000981">
    <property type="term" value="F:DNA-binding transcription factor activity, RNA polymerase II-specific"/>
    <property type="evidence" value="ECO:0007669"/>
    <property type="project" value="TreeGrafter"/>
</dbReference>
<evidence type="ECO:0000256" key="7">
    <source>
        <dbReference type="SAM" id="MobiDB-lite"/>
    </source>
</evidence>
<keyword evidence="5" id="KW-0539">Nucleus</keyword>
<dbReference type="eggNOG" id="KOG3582">
    <property type="taxonomic scope" value="Eukaryota"/>
</dbReference>
<dbReference type="SUPFAM" id="SSF47459">
    <property type="entry name" value="HLH, helix-loop-helix DNA-binding domain"/>
    <property type="match status" value="1"/>
</dbReference>
<dbReference type="CDD" id="cd11405">
    <property type="entry name" value="bHLHzip_MLXIP_like"/>
    <property type="match status" value="1"/>
</dbReference>
<dbReference type="SMART" id="SM00353">
    <property type="entry name" value="HLH"/>
    <property type="match status" value="1"/>
</dbReference>
<dbReference type="InterPro" id="IPR011598">
    <property type="entry name" value="bHLH_dom"/>
</dbReference>
<dbReference type="Pfam" id="PF00010">
    <property type="entry name" value="HLH"/>
    <property type="match status" value="1"/>
</dbReference>
<feature type="region of interest" description="Disordered" evidence="7">
    <location>
        <begin position="217"/>
        <end position="245"/>
    </location>
</feature>